<feature type="region of interest" description="Disordered" evidence="1">
    <location>
        <begin position="44"/>
        <end position="87"/>
    </location>
</feature>
<evidence type="ECO:0000256" key="1">
    <source>
        <dbReference type="SAM" id="MobiDB-lite"/>
    </source>
</evidence>
<dbReference type="EMBL" id="JABVED010000001">
    <property type="protein sequence ID" value="MBC6446160.1"/>
    <property type="molecule type" value="Genomic_DNA"/>
</dbReference>
<accession>A0ABR7L0I0</accession>
<evidence type="ECO:0000313" key="2">
    <source>
        <dbReference type="EMBL" id="MBC6446160.1"/>
    </source>
</evidence>
<dbReference type="Proteomes" id="UP000734823">
    <property type="component" value="Unassembled WGS sequence"/>
</dbReference>
<name>A0ABR7L0I0_9PSEU</name>
<protein>
    <submittedName>
        <fullName evidence="2">Uncharacterized protein</fullName>
    </submittedName>
</protein>
<keyword evidence="3" id="KW-1185">Reference proteome</keyword>
<gene>
    <name evidence="2" type="ORF">GPZ80_03100</name>
</gene>
<evidence type="ECO:0000313" key="3">
    <source>
        <dbReference type="Proteomes" id="UP000734823"/>
    </source>
</evidence>
<reference evidence="2 3" key="1">
    <citation type="submission" date="2020-06" db="EMBL/GenBank/DDBJ databases">
        <title>Actinokineospora xiongansis sp. nov., isolated from soil of Baiyangdian.</title>
        <authorList>
            <person name="Zhang X."/>
        </authorList>
    </citation>
    <scope>NUCLEOTIDE SEQUENCE [LARGE SCALE GENOMIC DNA]</scope>
    <source>
        <strain evidence="2 3">HBU206404</strain>
    </source>
</reference>
<proteinExistence type="predicted"/>
<organism evidence="2 3">
    <name type="scientific">Actinokineospora xionganensis</name>
    <dbReference type="NCBI Taxonomy" id="2684470"/>
    <lineage>
        <taxon>Bacteria</taxon>
        <taxon>Bacillati</taxon>
        <taxon>Actinomycetota</taxon>
        <taxon>Actinomycetes</taxon>
        <taxon>Pseudonocardiales</taxon>
        <taxon>Pseudonocardiaceae</taxon>
        <taxon>Actinokineospora</taxon>
    </lineage>
</organism>
<sequence length="87" mass="9034">MATWYPVGAHTVLDAIDTNADSVIFAAVYRVLVEACNGLPTDTDDIFPSSTSIRTAPSPATSSPPTGSSFRAGGAPGTWVFGRFSPN</sequence>
<comment type="caution">
    <text evidence="2">The sequence shown here is derived from an EMBL/GenBank/DDBJ whole genome shotgun (WGS) entry which is preliminary data.</text>
</comment>
<dbReference type="RefSeq" id="WP_187218194.1">
    <property type="nucleotide sequence ID" value="NZ_JABVED010000001.1"/>
</dbReference>
<feature type="compositionally biased region" description="Low complexity" evidence="1">
    <location>
        <begin position="48"/>
        <end position="69"/>
    </location>
</feature>